<dbReference type="RefSeq" id="WP_230222111.1">
    <property type="nucleotide sequence ID" value="NZ_JAJKFT010000010.1"/>
</dbReference>
<comment type="caution">
    <text evidence="3">The sequence shown here is derived from an EMBL/GenBank/DDBJ whole genome shotgun (WGS) entry which is preliminary data.</text>
</comment>
<evidence type="ECO:0000256" key="2">
    <source>
        <dbReference type="ARBA" id="ARBA00022649"/>
    </source>
</evidence>
<proteinExistence type="inferred from homology"/>
<dbReference type="InterPro" id="IPR007712">
    <property type="entry name" value="RelE/ParE_toxin"/>
</dbReference>
<organism evidence="3 4">
    <name type="scientific">Blastopirellula sediminis</name>
    <dbReference type="NCBI Taxonomy" id="2894196"/>
    <lineage>
        <taxon>Bacteria</taxon>
        <taxon>Pseudomonadati</taxon>
        <taxon>Planctomycetota</taxon>
        <taxon>Planctomycetia</taxon>
        <taxon>Pirellulales</taxon>
        <taxon>Pirellulaceae</taxon>
        <taxon>Blastopirellula</taxon>
    </lineage>
</organism>
<dbReference type="InterPro" id="IPR051803">
    <property type="entry name" value="TA_system_RelE-like_toxin"/>
</dbReference>
<evidence type="ECO:0000313" key="3">
    <source>
        <dbReference type="EMBL" id="MCC9630734.1"/>
    </source>
</evidence>
<name>A0A9X1SLJ1_9BACT</name>
<dbReference type="Gene3D" id="3.30.2310.20">
    <property type="entry name" value="RelE-like"/>
    <property type="match status" value="1"/>
</dbReference>
<comment type="similarity">
    <text evidence="1">Belongs to the RelE toxin family.</text>
</comment>
<accession>A0A9X1SLJ1</accession>
<sequence length="109" mass="12430">MAAYRVLLTAKAETDIEAVLQWFESQQASAAGTYWLAELATKLDTLESHPDRCVIAVETIGWDVEVREILFGSRRNKYRIFFQIAGQEVTILRIWHSARDVPTSDDLSE</sequence>
<evidence type="ECO:0000313" key="4">
    <source>
        <dbReference type="Proteomes" id="UP001139103"/>
    </source>
</evidence>
<gene>
    <name evidence="3" type="ORF">LOC68_20255</name>
</gene>
<protein>
    <submittedName>
        <fullName evidence="3">Type II toxin-antitoxin system RelE/ParE family toxin</fullName>
    </submittedName>
</protein>
<keyword evidence="2" id="KW-1277">Toxin-antitoxin system</keyword>
<dbReference type="AlphaFoldDB" id="A0A9X1SLJ1"/>
<keyword evidence="4" id="KW-1185">Reference proteome</keyword>
<evidence type="ECO:0000256" key="1">
    <source>
        <dbReference type="ARBA" id="ARBA00006226"/>
    </source>
</evidence>
<reference evidence="3" key="1">
    <citation type="submission" date="2021-11" db="EMBL/GenBank/DDBJ databases">
        <title>Genome sequence.</title>
        <authorList>
            <person name="Sun Q."/>
        </authorList>
    </citation>
    <scope>NUCLEOTIDE SEQUENCE</scope>
    <source>
        <strain evidence="3">JC732</strain>
    </source>
</reference>
<dbReference type="InterPro" id="IPR035093">
    <property type="entry name" value="RelE/ParE_toxin_dom_sf"/>
</dbReference>
<dbReference type="PANTHER" id="PTHR33755">
    <property type="entry name" value="TOXIN PARE1-RELATED"/>
    <property type="match status" value="1"/>
</dbReference>
<dbReference type="Pfam" id="PF05016">
    <property type="entry name" value="ParE_toxin"/>
    <property type="match status" value="1"/>
</dbReference>
<dbReference type="EMBL" id="JAJKFT010000010">
    <property type="protein sequence ID" value="MCC9630734.1"/>
    <property type="molecule type" value="Genomic_DNA"/>
</dbReference>
<dbReference type="Proteomes" id="UP001139103">
    <property type="component" value="Unassembled WGS sequence"/>
</dbReference>